<gene>
    <name evidence="1" type="ORF">FDQ92_02795</name>
</gene>
<dbReference type="KEGG" id="dax:FDQ92_02795"/>
<dbReference type="EMBL" id="CP040098">
    <property type="protein sequence ID" value="QCQ21211.1"/>
    <property type="molecule type" value="Genomic_DNA"/>
</dbReference>
<evidence type="ECO:0000313" key="1">
    <source>
        <dbReference type="EMBL" id="QCQ21211.1"/>
    </source>
</evidence>
<accession>A0A4V1ERD0</accession>
<name>A0A4V1ERD0_9BACT</name>
<dbReference type="RefSeq" id="WP_137423180.1">
    <property type="nucleotide sequence ID" value="NZ_CP040098.1"/>
</dbReference>
<dbReference type="AlphaFoldDB" id="A0A4V1ERD0"/>
<dbReference type="Pfam" id="PF17253">
    <property type="entry name" value="DUF5320"/>
    <property type="match status" value="1"/>
</dbReference>
<dbReference type="InterPro" id="IPR035205">
    <property type="entry name" value="DUF5320"/>
</dbReference>
<dbReference type="Proteomes" id="UP000298602">
    <property type="component" value="Chromosome"/>
</dbReference>
<proteinExistence type="predicted"/>
<keyword evidence="2" id="KW-1185">Reference proteome</keyword>
<evidence type="ECO:0008006" key="3">
    <source>
        <dbReference type="Google" id="ProtNLM"/>
    </source>
</evidence>
<sequence length="113" mass="12164">MPALDGTGPWGMGPMTGRGLGWCGTGANPRFYGRGRGFAGGAGWGFGRGFRRLGARPWGWAGFPPPAAGFWGPQEELDYLKRYAQSLQASLEAVNEEIQALERESETPSQTQT</sequence>
<reference evidence="1 2" key="2">
    <citation type="submission" date="2019-05" db="EMBL/GenBank/DDBJ databases">
        <authorList>
            <person name="Suflita J.M."/>
            <person name="Marks C.R."/>
        </authorList>
    </citation>
    <scope>NUCLEOTIDE SEQUENCE [LARGE SCALE GENOMIC DNA]</scope>
    <source>
        <strain evidence="1 2">ALDC</strain>
    </source>
</reference>
<organism evidence="1 2">
    <name type="scientific">Desulfoglaeba alkanexedens ALDC</name>
    <dbReference type="NCBI Taxonomy" id="980445"/>
    <lineage>
        <taxon>Bacteria</taxon>
        <taxon>Pseudomonadati</taxon>
        <taxon>Thermodesulfobacteriota</taxon>
        <taxon>Syntrophobacteria</taxon>
        <taxon>Syntrophobacterales</taxon>
        <taxon>Syntrophobacteraceae</taxon>
        <taxon>Desulfoglaeba</taxon>
    </lineage>
</organism>
<protein>
    <recommendedName>
        <fullName evidence="3">DUF5320 domain-containing protein</fullName>
    </recommendedName>
</protein>
<evidence type="ECO:0000313" key="2">
    <source>
        <dbReference type="Proteomes" id="UP000298602"/>
    </source>
</evidence>
<reference evidence="1 2" key="1">
    <citation type="submission" date="2019-05" db="EMBL/GenBank/DDBJ databases">
        <title>The Complete Genome Sequence of the n-alkane-degrading Desulfoglaeba alkanexedens ALDC reveals multiple alkylsuccinate synthase gene clusters.</title>
        <authorList>
            <person name="Callaghan A.V."/>
            <person name="Davidova I.A."/>
            <person name="Duncan K.E."/>
            <person name="Morris B."/>
            <person name="McInerney M.J."/>
        </authorList>
    </citation>
    <scope>NUCLEOTIDE SEQUENCE [LARGE SCALE GENOMIC DNA]</scope>
    <source>
        <strain evidence="1 2">ALDC</strain>
    </source>
</reference>